<evidence type="ECO:0000256" key="1">
    <source>
        <dbReference type="ARBA" id="ARBA00004417"/>
    </source>
</evidence>
<sequence>MTAPQTAQMTAPRQPMIHLRDLRKTYSVRQGMFGKPKELHAVDGLSLEVPEGTTLGLVGESGCGKSTAMSMAVGLLRPDSGSVSIGGHDLYALPVAERVRLIQPVFQNPRAALNPVRRIGDLVGQPLRLHGGRDIARKAREMMDRVGLPTRLFDAYPGELSGGQRQRAAIARALILEPKVLVCDEPTSALDVSVQAQVLNLLLELKRDMQLTMIFVSHNLAVVEHVSDRVAVMYLGRKVEEAPAPALFKTPRHPYSRMLVGATLVPEPGHPLPAQPKGQPPADPFLAPMGCRFAPRCAFAQPSCAERPAPAITEPARSFWCHRPEAVTA</sequence>
<comment type="similarity">
    <text evidence="2">Belongs to the ABC transporter superfamily.</text>
</comment>
<dbReference type="InterPro" id="IPR017871">
    <property type="entry name" value="ABC_transporter-like_CS"/>
</dbReference>
<gene>
    <name evidence="7" type="ORF">SAMN04488105_102215</name>
</gene>
<evidence type="ECO:0000256" key="3">
    <source>
        <dbReference type="ARBA" id="ARBA00022448"/>
    </source>
</evidence>
<dbReference type="GO" id="GO:0055085">
    <property type="term" value="P:transmembrane transport"/>
    <property type="evidence" value="ECO:0007669"/>
    <property type="project" value="UniProtKB-ARBA"/>
</dbReference>
<keyword evidence="4" id="KW-0547">Nucleotide-binding</keyword>
<dbReference type="RefSeq" id="WP_242661615.1">
    <property type="nucleotide sequence ID" value="NZ_FNAV01000002.1"/>
</dbReference>
<dbReference type="InterPro" id="IPR003439">
    <property type="entry name" value="ABC_transporter-like_ATP-bd"/>
</dbReference>
<dbReference type="CDD" id="cd03257">
    <property type="entry name" value="ABC_NikE_OppD_transporters"/>
    <property type="match status" value="1"/>
</dbReference>
<dbReference type="InterPro" id="IPR003593">
    <property type="entry name" value="AAA+_ATPase"/>
</dbReference>
<dbReference type="STRING" id="282683.SAMN04488105_102215"/>
<dbReference type="GO" id="GO:0016887">
    <property type="term" value="F:ATP hydrolysis activity"/>
    <property type="evidence" value="ECO:0007669"/>
    <property type="project" value="InterPro"/>
</dbReference>
<keyword evidence="5 7" id="KW-0067">ATP-binding</keyword>
<evidence type="ECO:0000256" key="4">
    <source>
        <dbReference type="ARBA" id="ARBA00022741"/>
    </source>
</evidence>
<evidence type="ECO:0000313" key="8">
    <source>
        <dbReference type="Proteomes" id="UP000198994"/>
    </source>
</evidence>
<dbReference type="GO" id="GO:0005886">
    <property type="term" value="C:plasma membrane"/>
    <property type="evidence" value="ECO:0007669"/>
    <property type="project" value="UniProtKB-SubCell"/>
</dbReference>
<evidence type="ECO:0000256" key="2">
    <source>
        <dbReference type="ARBA" id="ARBA00005417"/>
    </source>
</evidence>
<name>A0A1G7BJC8_9RHOB</name>
<dbReference type="Proteomes" id="UP000198994">
    <property type="component" value="Unassembled WGS sequence"/>
</dbReference>
<comment type="subcellular location">
    <subcellularLocation>
        <location evidence="1">Cell inner membrane</location>
        <topology evidence="1">Peripheral membrane protein</topology>
    </subcellularLocation>
</comment>
<protein>
    <submittedName>
        <fullName evidence="7">Peptide/nickel transport system ATP-binding protein</fullName>
    </submittedName>
</protein>
<dbReference type="SMART" id="SM00382">
    <property type="entry name" value="AAA"/>
    <property type="match status" value="1"/>
</dbReference>
<dbReference type="Gene3D" id="3.40.50.300">
    <property type="entry name" value="P-loop containing nucleotide triphosphate hydrolases"/>
    <property type="match status" value="1"/>
</dbReference>
<keyword evidence="3" id="KW-0813">Transport</keyword>
<dbReference type="InterPro" id="IPR013563">
    <property type="entry name" value="Oligopep_ABC_C"/>
</dbReference>
<keyword evidence="8" id="KW-1185">Reference proteome</keyword>
<evidence type="ECO:0000256" key="5">
    <source>
        <dbReference type="ARBA" id="ARBA00022840"/>
    </source>
</evidence>
<dbReference type="PROSITE" id="PS50893">
    <property type="entry name" value="ABC_TRANSPORTER_2"/>
    <property type="match status" value="1"/>
</dbReference>
<dbReference type="PANTHER" id="PTHR43776:SF7">
    <property type="entry name" value="D,D-DIPEPTIDE TRANSPORT ATP-BINDING PROTEIN DDPF-RELATED"/>
    <property type="match status" value="1"/>
</dbReference>
<dbReference type="GO" id="GO:0005524">
    <property type="term" value="F:ATP binding"/>
    <property type="evidence" value="ECO:0007669"/>
    <property type="project" value="UniProtKB-KW"/>
</dbReference>
<dbReference type="Pfam" id="PF08352">
    <property type="entry name" value="oligo_HPY"/>
    <property type="match status" value="1"/>
</dbReference>
<dbReference type="InterPro" id="IPR027417">
    <property type="entry name" value="P-loop_NTPase"/>
</dbReference>
<dbReference type="InterPro" id="IPR050319">
    <property type="entry name" value="ABC_transp_ATP-bind"/>
</dbReference>
<organism evidence="7 8">
    <name type="scientific">Salipiger thiooxidans</name>
    <dbReference type="NCBI Taxonomy" id="282683"/>
    <lineage>
        <taxon>Bacteria</taxon>
        <taxon>Pseudomonadati</taxon>
        <taxon>Pseudomonadota</taxon>
        <taxon>Alphaproteobacteria</taxon>
        <taxon>Rhodobacterales</taxon>
        <taxon>Roseobacteraceae</taxon>
        <taxon>Salipiger</taxon>
    </lineage>
</organism>
<dbReference type="PANTHER" id="PTHR43776">
    <property type="entry name" value="TRANSPORT ATP-BINDING PROTEIN"/>
    <property type="match status" value="1"/>
</dbReference>
<dbReference type="PROSITE" id="PS00211">
    <property type="entry name" value="ABC_TRANSPORTER_1"/>
    <property type="match status" value="1"/>
</dbReference>
<evidence type="ECO:0000313" key="7">
    <source>
        <dbReference type="EMBL" id="SDE27149.1"/>
    </source>
</evidence>
<dbReference type="AlphaFoldDB" id="A0A1G7BJC8"/>
<dbReference type="NCBIfam" id="TIGR01727">
    <property type="entry name" value="oligo_HPY"/>
    <property type="match status" value="1"/>
</dbReference>
<proteinExistence type="inferred from homology"/>
<dbReference type="GO" id="GO:0015833">
    <property type="term" value="P:peptide transport"/>
    <property type="evidence" value="ECO:0007669"/>
    <property type="project" value="InterPro"/>
</dbReference>
<evidence type="ECO:0000259" key="6">
    <source>
        <dbReference type="PROSITE" id="PS50893"/>
    </source>
</evidence>
<accession>A0A1G7BJC8</accession>
<feature type="domain" description="ABC transporter" evidence="6">
    <location>
        <begin position="17"/>
        <end position="260"/>
    </location>
</feature>
<dbReference type="SUPFAM" id="SSF52540">
    <property type="entry name" value="P-loop containing nucleoside triphosphate hydrolases"/>
    <property type="match status" value="1"/>
</dbReference>
<dbReference type="Pfam" id="PF00005">
    <property type="entry name" value="ABC_tran"/>
    <property type="match status" value="1"/>
</dbReference>
<reference evidence="8" key="1">
    <citation type="submission" date="2016-10" db="EMBL/GenBank/DDBJ databases">
        <authorList>
            <person name="Varghese N."/>
            <person name="Submissions S."/>
        </authorList>
    </citation>
    <scope>NUCLEOTIDE SEQUENCE [LARGE SCALE GENOMIC DNA]</scope>
    <source>
        <strain evidence="8">DSM 10146</strain>
    </source>
</reference>
<dbReference type="EMBL" id="FNAV01000002">
    <property type="protein sequence ID" value="SDE27149.1"/>
    <property type="molecule type" value="Genomic_DNA"/>
</dbReference>